<dbReference type="Pfam" id="PF12706">
    <property type="entry name" value="Lactamase_B_2"/>
    <property type="match status" value="1"/>
</dbReference>
<dbReference type="AlphaFoldDB" id="A0A017H4I3"/>
<gene>
    <name evidence="2" type="ORF">C095_01040</name>
</gene>
<dbReference type="PATRIC" id="fig|1226633.4.peg.205"/>
<name>A0A017H4I3_9FUSO</name>
<dbReference type="InterPro" id="IPR036866">
    <property type="entry name" value="RibonucZ/Hydroxyglut_hydro"/>
</dbReference>
<dbReference type="InterPro" id="IPR001279">
    <property type="entry name" value="Metallo-B-lactamas"/>
</dbReference>
<dbReference type="InterPro" id="IPR052533">
    <property type="entry name" value="WalJ/YycJ-like"/>
</dbReference>
<sequence length="259" mass="29193">MKIAMLGSGSGGNASYVEENGYGILIDAGFSCKKIEERLASIGKAAENIKALLITHEHTDHISGAGVLARKYDIPIYISPESLEACKQKLGKIAENQIHCIQKDFFLNENIYVKAFDVMHDAVRTLGFHIETASQKKIAISTDIGYITNLVREAFQDVDAAILESNYDYNMLMNGPYPWDLKARVKGRNGHLSNNDAAKFIREMYTKKLQKIFLAHVSKDSNHPNIIHETMELEFEKYSRKPNYEISSQNTATKLFEIK</sequence>
<proteinExistence type="predicted"/>
<comment type="caution">
    <text evidence="2">The sequence shown here is derived from an EMBL/GenBank/DDBJ whole genome shotgun (WGS) entry which is preliminary data.</text>
</comment>
<dbReference type="Gene3D" id="3.60.15.10">
    <property type="entry name" value="Ribonuclease Z/Hydroxyacylglutathione hydrolase-like"/>
    <property type="match status" value="1"/>
</dbReference>
<dbReference type="PANTHER" id="PTHR47619:SF1">
    <property type="entry name" value="EXODEOXYRIBONUCLEASE WALJ"/>
    <property type="match status" value="1"/>
</dbReference>
<dbReference type="SUPFAM" id="SSF56281">
    <property type="entry name" value="Metallo-hydrolase/oxidoreductase"/>
    <property type="match status" value="1"/>
</dbReference>
<evidence type="ECO:0000313" key="2">
    <source>
        <dbReference type="EMBL" id="KID50260.1"/>
    </source>
</evidence>
<dbReference type="OrthoDB" id="9781189at2"/>
<keyword evidence="2" id="KW-0378">Hydrolase</keyword>
<dbReference type="PANTHER" id="PTHR47619">
    <property type="entry name" value="METALLO-HYDROLASE YYCJ-RELATED"/>
    <property type="match status" value="1"/>
</dbReference>
<evidence type="ECO:0000313" key="3">
    <source>
        <dbReference type="Proteomes" id="UP000031184"/>
    </source>
</evidence>
<dbReference type="RefSeq" id="WP_005955984.1">
    <property type="nucleotide sequence ID" value="NZ_AOJP01000009.1"/>
</dbReference>
<dbReference type="GO" id="GO:0016787">
    <property type="term" value="F:hydrolase activity"/>
    <property type="evidence" value="ECO:0007669"/>
    <property type="project" value="UniProtKB-KW"/>
</dbReference>
<dbReference type="Proteomes" id="UP000031184">
    <property type="component" value="Unassembled WGS sequence"/>
</dbReference>
<dbReference type="SMART" id="SM00849">
    <property type="entry name" value="Lactamase_B"/>
    <property type="match status" value="1"/>
</dbReference>
<organism evidence="2 3">
    <name type="scientific">Fusobacterium necrophorum subsp. funduliforme B35</name>
    <dbReference type="NCBI Taxonomy" id="1226633"/>
    <lineage>
        <taxon>Bacteria</taxon>
        <taxon>Fusobacteriati</taxon>
        <taxon>Fusobacteriota</taxon>
        <taxon>Fusobacteriia</taxon>
        <taxon>Fusobacteriales</taxon>
        <taxon>Fusobacteriaceae</taxon>
        <taxon>Fusobacterium</taxon>
    </lineage>
</organism>
<reference evidence="2 3" key="1">
    <citation type="submission" date="2013-08" db="EMBL/GenBank/DDBJ databases">
        <title>An opportunistic ruminal bacterium that causes liver abscesses in cattle.</title>
        <authorList>
            <person name="Benahmed F.H."/>
            <person name="Rasmussen M."/>
            <person name="Harbottle H."/>
            <person name="Soppet D."/>
            <person name="Nagaraja T.G."/>
            <person name="Davidson M."/>
        </authorList>
    </citation>
    <scope>NUCLEOTIDE SEQUENCE [LARGE SCALE GENOMIC DNA]</scope>
    <source>
        <strain evidence="2 3">B35</strain>
    </source>
</reference>
<feature type="domain" description="Metallo-beta-lactamase" evidence="1">
    <location>
        <begin position="11"/>
        <end position="216"/>
    </location>
</feature>
<evidence type="ECO:0000259" key="1">
    <source>
        <dbReference type="SMART" id="SM00849"/>
    </source>
</evidence>
<dbReference type="EMBL" id="AUZI01000007">
    <property type="protein sequence ID" value="KID50260.1"/>
    <property type="molecule type" value="Genomic_DNA"/>
</dbReference>
<accession>A0A017H4I3</accession>
<protein>
    <submittedName>
        <fullName evidence="2">Hydrolase</fullName>
    </submittedName>
</protein>